<sequence length="41" mass="4974">MAFSIARSETDVINNRAEGGHVFAAYRREWKRALRRRRRRI</sequence>
<dbReference type="Proteomes" id="UP001632038">
    <property type="component" value="Unassembled WGS sequence"/>
</dbReference>
<protein>
    <submittedName>
        <fullName evidence="1">Uncharacterized protein</fullName>
    </submittedName>
</protein>
<keyword evidence="2" id="KW-1185">Reference proteome</keyword>
<evidence type="ECO:0000313" key="1">
    <source>
        <dbReference type="EMBL" id="KAL3613874.1"/>
    </source>
</evidence>
<dbReference type="AlphaFoldDB" id="A0ABD3B9D7"/>
<comment type="caution">
    <text evidence="1">The sequence shown here is derived from an EMBL/GenBank/DDBJ whole genome shotgun (WGS) entry which is preliminary data.</text>
</comment>
<name>A0ABD3B9D7_9LAMI</name>
<accession>A0ABD3B9D7</accession>
<dbReference type="EMBL" id="JAVIJP010000107">
    <property type="protein sequence ID" value="KAL3613874.1"/>
    <property type="molecule type" value="Genomic_DNA"/>
</dbReference>
<organism evidence="1 2">
    <name type="scientific">Castilleja foliolosa</name>
    <dbReference type="NCBI Taxonomy" id="1961234"/>
    <lineage>
        <taxon>Eukaryota</taxon>
        <taxon>Viridiplantae</taxon>
        <taxon>Streptophyta</taxon>
        <taxon>Embryophyta</taxon>
        <taxon>Tracheophyta</taxon>
        <taxon>Spermatophyta</taxon>
        <taxon>Magnoliopsida</taxon>
        <taxon>eudicotyledons</taxon>
        <taxon>Gunneridae</taxon>
        <taxon>Pentapetalae</taxon>
        <taxon>asterids</taxon>
        <taxon>lamiids</taxon>
        <taxon>Lamiales</taxon>
        <taxon>Orobanchaceae</taxon>
        <taxon>Pedicularideae</taxon>
        <taxon>Castillejinae</taxon>
        <taxon>Castilleja</taxon>
    </lineage>
</organism>
<gene>
    <name evidence="1" type="ORF">CASFOL_041948</name>
</gene>
<evidence type="ECO:0000313" key="2">
    <source>
        <dbReference type="Proteomes" id="UP001632038"/>
    </source>
</evidence>
<reference evidence="2" key="1">
    <citation type="journal article" date="2024" name="IScience">
        <title>Strigolactones Initiate the Formation of Haustorium-like Structures in Castilleja.</title>
        <authorList>
            <person name="Buerger M."/>
            <person name="Peterson D."/>
            <person name="Chory J."/>
        </authorList>
    </citation>
    <scope>NUCLEOTIDE SEQUENCE [LARGE SCALE GENOMIC DNA]</scope>
</reference>
<proteinExistence type="predicted"/>